<organism evidence="2 3">
    <name type="scientific">Streptomyces siamensis</name>
    <dbReference type="NCBI Taxonomy" id="1274986"/>
    <lineage>
        <taxon>Bacteria</taxon>
        <taxon>Bacillati</taxon>
        <taxon>Actinomycetota</taxon>
        <taxon>Actinomycetes</taxon>
        <taxon>Kitasatosporales</taxon>
        <taxon>Streptomycetaceae</taxon>
        <taxon>Streptomyces</taxon>
    </lineage>
</organism>
<gene>
    <name evidence="2" type="ORF">GCM10023335_54400</name>
</gene>
<sequence length="163" mass="17064">MYARRNTARKRVVLAAAAAALGAGLAVAPTASASTAGMNPHAAPLSGPFKAWTASHHASDIAGAWAHGHVGPLDNGRIMVDGTLYDTKYDHKAACVQIHATYADGGTRDEWVYTSSRNGKSIGPGGGYTFASSVRTIWVLEGLGNGGHCTRMARGAHTIYHRH</sequence>
<keyword evidence="1" id="KW-0732">Signal</keyword>
<feature type="chain" id="PRO_5045594401" evidence="1">
    <location>
        <begin position="34"/>
        <end position="163"/>
    </location>
</feature>
<dbReference type="InterPro" id="IPR006311">
    <property type="entry name" value="TAT_signal"/>
</dbReference>
<accession>A0ABP9J7D2</accession>
<evidence type="ECO:0000313" key="2">
    <source>
        <dbReference type="EMBL" id="GAA5022454.1"/>
    </source>
</evidence>
<dbReference type="RefSeq" id="WP_345654678.1">
    <property type="nucleotide sequence ID" value="NZ_BAABKB010000021.1"/>
</dbReference>
<evidence type="ECO:0000313" key="3">
    <source>
        <dbReference type="Proteomes" id="UP001501759"/>
    </source>
</evidence>
<feature type="signal peptide" evidence="1">
    <location>
        <begin position="1"/>
        <end position="33"/>
    </location>
</feature>
<comment type="caution">
    <text evidence="2">The sequence shown here is derived from an EMBL/GenBank/DDBJ whole genome shotgun (WGS) entry which is preliminary data.</text>
</comment>
<protein>
    <submittedName>
        <fullName evidence="2">Uncharacterized protein</fullName>
    </submittedName>
</protein>
<dbReference type="Proteomes" id="UP001501759">
    <property type="component" value="Unassembled WGS sequence"/>
</dbReference>
<proteinExistence type="predicted"/>
<reference evidence="3" key="1">
    <citation type="journal article" date="2019" name="Int. J. Syst. Evol. Microbiol.">
        <title>The Global Catalogue of Microorganisms (GCM) 10K type strain sequencing project: providing services to taxonomists for standard genome sequencing and annotation.</title>
        <authorList>
            <consortium name="The Broad Institute Genomics Platform"/>
            <consortium name="The Broad Institute Genome Sequencing Center for Infectious Disease"/>
            <person name="Wu L."/>
            <person name="Ma J."/>
        </authorList>
    </citation>
    <scope>NUCLEOTIDE SEQUENCE [LARGE SCALE GENOMIC DNA]</scope>
    <source>
        <strain evidence="3">JCM 18409</strain>
    </source>
</reference>
<name>A0ABP9J7D2_9ACTN</name>
<evidence type="ECO:0000256" key="1">
    <source>
        <dbReference type="SAM" id="SignalP"/>
    </source>
</evidence>
<keyword evidence="3" id="KW-1185">Reference proteome</keyword>
<dbReference type="EMBL" id="BAABKB010000021">
    <property type="protein sequence ID" value="GAA5022454.1"/>
    <property type="molecule type" value="Genomic_DNA"/>
</dbReference>
<dbReference type="PROSITE" id="PS51318">
    <property type="entry name" value="TAT"/>
    <property type="match status" value="1"/>
</dbReference>